<evidence type="ECO:0000313" key="8">
    <source>
        <dbReference type="Proteomes" id="UP000677228"/>
    </source>
</evidence>
<dbReference type="EMBL" id="CAJNOK010021706">
    <property type="protein sequence ID" value="CAF1336275.1"/>
    <property type="molecule type" value="Genomic_DNA"/>
</dbReference>
<keyword evidence="4" id="KW-0560">Oxidoreductase</keyword>
<comment type="cofactor">
    <cofactor evidence="1">
        <name>Zn(2+)</name>
        <dbReference type="ChEBI" id="CHEBI:29105"/>
    </cofactor>
</comment>
<evidence type="ECO:0000256" key="4">
    <source>
        <dbReference type="ARBA" id="ARBA00023002"/>
    </source>
</evidence>
<evidence type="ECO:0000313" key="6">
    <source>
        <dbReference type="EMBL" id="CAF1336275.1"/>
    </source>
</evidence>
<dbReference type="GO" id="GO:0005737">
    <property type="term" value="C:cytoplasm"/>
    <property type="evidence" value="ECO:0007669"/>
    <property type="project" value="TreeGrafter"/>
</dbReference>
<dbReference type="GO" id="GO:0046872">
    <property type="term" value="F:metal ion binding"/>
    <property type="evidence" value="ECO:0007669"/>
    <property type="project" value="UniProtKB-KW"/>
</dbReference>
<dbReference type="EMBL" id="CAJOBA010043329">
    <property type="protein sequence ID" value="CAF4147557.1"/>
    <property type="molecule type" value="Genomic_DNA"/>
</dbReference>
<comment type="caution">
    <text evidence="6">The sequence shown here is derived from an EMBL/GenBank/DDBJ whole genome shotgun (WGS) entry which is preliminary data.</text>
</comment>
<dbReference type="GO" id="GO:0004022">
    <property type="term" value="F:alcohol dehydrogenase (NAD+) activity"/>
    <property type="evidence" value="ECO:0007669"/>
    <property type="project" value="TreeGrafter"/>
</dbReference>
<evidence type="ECO:0000256" key="2">
    <source>
        <dbReference type="ARBA" id="ARBA00022723"/>
    </source>
</evidence>
<dbReference type="InterPro" id="IPR036291">
    <property type="entry name" value="NAD(P)-bd_dom_sf"/>
</dbReference>
<dbReference type="Gene3D" id="3.90.180.10">
    <property type="entry name" value="Medium-chain alcohol dehydrogenases, catalytic domain"/>
    <property type="match status" value="1"/>
</dbReference>
<gene>
    <name evidence="6" type="ORF">OVA965_LOCUS30125</name>
    <name evidence="7" type="ORF">TMI583_LOCUS30921</name>
</gene>
<dbReference type="AlphaFoldDB" id="A0A8S2EZA2"/>
<evidence type="ECO:0008006" key="9">
    <source>
        <dbReference type="Google" id="ProtNLM"/>
    </source>
</evidence>
<name>A0A8S2EZA2_9BILA</name>
<dbReference type="Gene3D" id="3.40.50.720">
    <property type="entry name" value="NAD(P)-binding Rossmann-like Domain"/>
    <property type="match status" value="1"/>
</dbReference>
<reference evidence="6" key="1">
    <citation type="submission" date="2021-02" db="EMBL/GenBank/DDBJ databases">
        <authorList>
            <person name="Nowell W R."/>
        </authorList>
    </citation>
    <scope>NUCLEOTIDE SEQUENCE</scope>
</reference>
<evidence type="ECO:0000313" key="7">
    <source>
        <dbReference type="EMBL" id="CAF4147557.1"/>
    </source>
</evidence>
<keyword evidence="5" id="KW-0520">NAD</keyword>
<evidence type="ECO:0000256" key="1">
    <source>
        <dbReference type="ARBA" id="ARBA00001947"/>
    </source>
</evidence>
<keyword evidence="3" id="KW-0862">Zinc</keyword>
<dbReference type="Proteomes" id="UP000682733">
    <property type="component" value="Unassembled WGS sequence"/>
</dbReference>
<keyword evidence="2" id="KW-0479">Metal-binding</keyword>
<dbReference type="PANTHER" id="PTHR42940">
    <property type="entry name" value="ALCOHOL DEHYDROGENASE 1-RELATED"/>
    <property type="match status" value="1"/>
</dbReference>
<dbReference type="SUPFAM" id="SSF51735">
    <property type="entry name" value="NAD(P)-binding Rossmann-fold domains"/>
    <property type="match status" value="1"/>
</dbReference>
<proteinExistence type="predicted"/>
<dbReference type="Proteomes" id="UP000677228">
    <property type="component" value="Unassembled WGS sequence"/>
</dbReference>
<evidence type="ECO:0000256" key="5">
    <source>
        <dbReference type="ARBA" id="ARBA00023027"/>
    </source>
</evidence>
<organism evidence="6 8">
    <name type="scientific">Didymodactylos carnosus</name>
    <dbReference type="NCBI Taxonomy" id="1234261"/>
    <lineage>
        <taxon>Eukaryota</taxon>
        <taxon>Metazoa</taxon>
        <taxon>Spiralia</taxon>
        <taxon>Gnathifera</taxon>
        <taxon>Rotifera</taxon>
        <taxon>Eurotatoria</taxon>
        <taxon>Bdelloidea</taxon>
        <taxon>Philodinida</taxon>
        <taxon>Philodinidae</taxon>
        <taxon>Didymodactylos</taxon>
    </lineage>
</organism>
<evidence type="ECO:0000256" key="3">
    <source>
        <dbReference type="ARBA" id="ARBA00022833"/>
    </source>
</evidence>
<sequence>MVCGSSTVVNDGIRLLKPGGLYLLIGMVHPQSKLEITGEQIIRKCLTIRGIHNYASRHLDQAVEFLSKTIDKYPYDQIMGPVYELKDLSSAMKIAIDKIYSRVLIKPDNDD</sequence>
<protein>
    <recommendedName>
        <fullName evidence="9">Alcohol dehydrogenase-like C-terminal domain-containing protein</fullName>
    </recommendedName>
</protein>
<dbReference type="PANTHER" id="PTHR42940:SF3">
    <property type="entry name" value="ALCOHOL DEHYDROGENASE 1-RELATED"/>
    <property type="match status" value="1"/>
</dbReference>
<accession>A0A8S2EZA2</accession>